<sequence length="41" mass="4459">MTNTKQTVRKSTHSKAPRKRLAIKAAHKSAPSAGGVKKLHH</sequence>
<dbReference type="InterPro" id="IPR000164">
    <property type="entry name" value="Histone_H3/CENP-A"/>
</dbReference>
<feature type="compositionally biased region" description="Basic residues" evidence="2">
    <location>
        <begin position="7"/>
        <end position="27"/>
    </location>
</feature>
<evidence type="ECO:0000313" key="4">
    <source>
        <dbReference type="Proteomes" id="UP000234681"/>
    </source>
</evidence>
<accession>A6K7G5</accession>
<dbReference type="GO" id="GO:0003677">
    <property type="term" value="F:DNA binding"/>
    <property type="evidence" value="ECO:0007669"/>
    <property type="project" value="InterPro"/>
</dbReference>
<name>A6K7G5_RAT</name>
<dbReference type="Gene3D" id="1.10.20.10">
    <property type="entry name" value="Histone, subunit A"/>
    <property type="match status" value="1"/>
</dbReference>
<dbReference type="GO" id="GO:0000786">
    <property type="term" value="C:nucleosome"/>
    <property type="evidence" value="ECO:0007669"/>
    <property type="project" value="InterPro"/>
</dbReference>
<reference evidence="4" key="1">
    <citation type="submission" date="2005-09" db="EMBL/GenBank/DDBJ databases">
        <authorList>
            <person name="Mural R.J."/>
            <person name="Li P.W."/>
            <person name="Adams M.D."/>
            <person name="Amanatides P.G."/>
            <person name="Baden-Tillson H."/>
            <person name="Barnstead M."/>
            <person name="Chin S.H."/>
            <person name="Dew I."/>
            <person name="Evans C.A."/>
            <person name="Ferriera S."/>
            <person name="Flanigan M."/>
            <person name="Fosler C."/>
            <person name="Glodek A."/>
            <person name="Gu Z."/>
            <person name="Holt R.A."/>
            <person name="Jennings D."/>
            <person name="Kraft C.L."/>
            <person name="Lu F."/>
            <person name="Nguyen T."/>
            <person name="Nusskern D.R."/>
            <person name="Pfannkoch C.M."/>
            <person name="Sitter C."/>
            <person name="Sutton G.G."/>
            <person name="Venter J.C."/>
            <person name="Wang Z."/>
            <person name="Woodage T."/>
            <person name="Zheng X.H."/>
            <person name="Zhong F."/>
        </authorList>
    </citation>
    <scope>NUCLEOTIDE SEQUENCE [LARGE SCALE GENOMIC DNA]</scope>
    <source>
        <strain>BN</strain>
        <strain evidence="4">Sprague-Dawley</strain>
    </source>
</reference>
<evidence type="ECO:0000256" key="1">
    <source>
        <dbReference type="ARBA" id="ARBA00010343"/>
    </source>
</evidence>
<organism evidence="3 4">
    <name type="scientific">Rattus norvegicus</name>
    <name type="common">Rat</name>
    <dbReference type="NCBI Taxonomy" id="10116"/>
    <lineage>
        <taxon>Eukaryota</taxon>
        <taxon>Metazoa</taxon>
        <taxon>Chordata</taxon>
        <taxon>Craniata</taxon>
        <taxon>Vertebrata</taxon>
        <taxon>Euteleostomi</taxon>
        <taxon>Mammalia</taxon>
        <taxon>Eutheria</taxon>
        <taxon>Euarchontoglires</taxon>
        <taxon>Glires</taxon>
        <taxon>Rodentia</taxon>
        <taxon>Myomorpha</taxon>
        <taxon>Muroidea</taxon>
        <taxon>Muridae</taxon>
        <taxon>Murinae</taxon>
        <taxon>Rattus</taxon>
    </lineage>
</organism>
<dbReference type="PRINTS" id="PR00622">
    <property type="entry name" value="HISTONEH3"/>
</dbReference>
<comment type="similarity">
    <text evidence="1">Belongs to the histone H3 family.</text>
</comment>
<dbReference type="GO" id="GO:0046982">
    <property type="term" value="F:protein heterodimerization activity"/>
    <property type="evidence" value="ECO:0007669"/>
    <property type="project" value="InterPro"/>
</dbReference>
<dbReference type="InterPro" id="IPR009072">
    <property type="entry name" value="Histone-fold"/>
</dbReference>
<evidence type="ECO:0000313" key="3">
    <source>
        <dbReference type="EMBL" id="EDL76508.1"/>
    </source>
</evidence>
<feature type="region of interest" description="Disordered" evidence="2">
    <location>
        <begin position="1"/>
        <end position="41"/>
    </location>
</feature>
<dbReference type="Proteomes" id="UP000234681">
    <property type="component" value="Chromosome 7"/>
</dbReference>
<dbReference type="GO" id="GO:0030527">
    <property type="term" value="F:structural constituent of chromatin"/>
    <property type="evidence" value="ECO:0007669"/>
    <property type="project" value="InterPro"/>
</dbReference>
<protein>
    <submittedName>
        <fullName evidence="3">RCG59268</fullName>
    </submittedName>
</protein>
<dbReference type="AlphaFoldDB" id="A6K7G5"/>
<dbReference type="EMBL" id="CH474027">
    <property type="protein sequence ID" value="EDL76508.1"/>
    <property type="molecule type" value="Genomic_DNA"/>
</dbReference>
<evidence type="ECO:0000256" key="2">
    <source>
        <dbReference type="SAM" id="MobiDB-lite"/>
    </source>
</evidence>
<gene>
    <name evidence="3" type="ORF">rCG_59268</name>
</gene>
<proteinExistence type="inferred from homology"/>